<name>M2QJX4_CERS8</name>
<accession>M2QJX4</accession>
<dbReference type="HOGENOM" id="CLU_2670848_0_0_1"/>
<reference evidence="1 2" key="1">
    <citation type="journal article" date="2012" name="Proc. Natl. Acad. Sci. U.S.A.">
        <title>Comparative genomics of Ceriporiopsis subvermispora and Phanerochaete chrysosporium provide insight into selective ligninolysis.</title>
        <authorList>
            <person name="Fernandez-Fueyo E."/>
            <person name="Ruiz-Duenas F.J."/>
            <person name="Ferreira P."/>
            <person name="Floudas D."/>
            <person name="Hibbett D.S."/>
            <person name="Canessa P."/>
            <person name="Larrondo L.F."/>
            <person name="James T.Y."/>
            <person name="Seelenfreund D."/>
            <person name="Lobos S."/>
            <person name="Polanco R."/>
            <person name="Tello M."/>
            <person name="Honda Y."/>
            <person name="Watanabe T."/>
            <person name="Watanabe T."/>
            <person name="Ryu J.S."/>
            <person name="Kubicek C.P."/>
            <person name="Schmoll M."/>
            <person name="Gaskell J."/>
            <person name="Hammel K.E."/>
            <person name="St John F.J."/>
            <person name="Vanden Wymelenberg A."/>
            <person name="Sabat G."/>
            <person name="Splinter BonDurant S."/>
            <person name="Syed K."/>
            <person name="Yadav J.S."/>
            <person name="Doddapaneni H."/>
            <person name="Subramanian V."/>
            <person name="Lavin J.L."/>
            <person name="Oguiza J.A."/>
            <person name="Perez G."/>
            <person name="Pisabarro A.G."/>
            <person name="Ramirez L."/>
            <person name="Santoyo F."/>
            <person name="Master E."/>
            <person name="Coutinho P.M."/>
            <person name="Henrissat B."/>
            <person name="Lombard V."/>
            <person name="Magnuson J.K."/>
            <person name="Kuees U."/>
            <person name="Hori C."/>
            <person name="Igarashi K."/>
            <person name="Samejima M."/>
            <person name="Held B.W."/>
            <person name="Barry K.W."/>
            <person name="LaButti K.M."/>
            <person name="Lapidus A."/>
            <person name="Lindquist E.A."/>
            <person name="Lucas S.M."/>
            <person name="Riley R."/>
            <person name="Salamov A.A."/>
            <person name="Hoffmeister D."/>
            <person name="Schwenk D."/>
            <person name="Hadar Y."/>
            <person name="Yarden O."/>
            <person name="de Vries R.P."/>
            <person name="Wiebenga A."/>
            <person name="Stenlid J."/>
            <person name="Eastwood D."/>
            <person name="Grigoriev I.V."/>
            <person name="Berka R.M."/>
            <person name="Blanchette R.A."/>
            <person name="Kersten P."/>
            <person name="Martinez A.T."/>
            <person name="Vicuna R."/>
            <person name="Cullen D."/>
        </authorList>
    </citation>
    <scope>NUCLEOTIDE SEQUENCE [LARGE SCALE GENOMIC DNA]</scope>
    <source>
        <strain evidence="1 2">B</strain>
    </source>
</reference>
<dbReference type="EMBL" id="KB445811">
    <property type="protein sequence ID" value="EMD32405.1"/>
    <property type="molecule type" value="Genomic_DNA"/>
</dbReference>
<keyword evidence="2" id="KW-1185">Reference proteome</keyword>
<evidence type="ECO:0000313" key="1">
    <source>
        <dbReference type="EMBL" id="EMD32405.1"/>
    </source>
</evidence>
<protein>
    <submittedName>
        <fullName evidence="1">Uncharacterized protein</fullName>
    </submittedName>
</protein>
<proteinExistence type="predicted"/>
<sequence>MRGIMAIDETAIKLYEEPALYGKVWFNKNSDYAMSLQIRFSINTTFIVLCLQYNRLYSWLDPYGSWTTLSATLHA</sequence>
<organism evidence="1 2">
    <name type="scientific">Ceriporiopsis subvermispora (strain B)</name>
    <name type="common">White-rot fungus</name>
    <name type="synonym">Gelatoporia subvermispora</name>
    <dbReference type="NCBI Taxonomy" id="914234"/>
    <lineage>
        <taxon>Eukaryota</taxon>
        <taxon>Fungi</taxon>
        <taxon>Dikarya</taxon>
        <taxon>Basidiomycota</taxon>
        <taxon>Agaricomycotina</taxon>
        <taxon>Agaricomycetes</taxon>
        <taxon>Polyporales</taxon>
        <taxon>Gelatoporiaceae</taxon>
        <taxon>Gelatoporia</taxon>
    </lineage>
</organism>
<dbReference type="AlphaFoldDB" id="M2QJX4"/>
<dbReference type="Proteomes" id="UP000016930">
    <property type="component" value="Unassembled WGS sequence"/>
</dbReference>
<evidence type="ECO:0000313" key="2">
    <source>
        <dbReference type="Proteomes" id="UP000016930"/>
    </source>
</evidence>
<gene>
    <name evidence="1" type="ORF">CERSUDRAFT_58644</name>
</gene>
<dbReference type="OrthoDB" id="3246760at2759"/>